<evidence type="ECO:0000259" key="3">
    <source>
        <dbReference type="Pfam" id="PF00501"/>
    </source>
</evidence>
<dbReference type="Gene3D" id="3.30.300.30">
    <property type="match status" value="1"/>
</dbReference>
<accession>A0A2I0QY24</accession>
<dbReference type="RefSeq" id="WP_101330976.1">
    <property type="nucleotide sequence ID" value="NZ_PJNH01000001.1"/>
</dbReference>
<dbReference type="InterPro" id="IPR050237">
    <property type="entry name" value="ATP-dep_AMP-bd_enzyme"/>
</dbReference>
<dbReference type="InterPro" id="IPR020845">
    <property type="entry name" value="AMP-binding_CS"/>
</dbReference>
<dbReference type="NCBIfam" id="NF004837">
    <property type="entry name" value="PRK06187.1"/>
    <property type="match status" value="1"/>
</dbReference>
<gene>
    <name evidence="5" type="ORF">CEY16_05700</name>
</gene>
<evidence type="ECO:0000256" key="1">
    <source>
        <dbReference type="ARBA" id="ARBA00006432"/>
    </source>
</evidence>
<reference evidence="5 6" key="1">
    <citation type="submission" date="2017-06" db="EMBL/GenBank/DDBJ databases">
        <title>the draft geome sequence of Illustriluteabacillus marina B3227.</title>
        <authorList>
            <person name="He R.-H."/>
            <person name="Du Z.-J."/>
        </authorList>
    </citation>
    <scope>NUCLEOTIDE SEQUENCE [LARGE SCALE GENOMIC DNA]</scope>
    <source>
        <strain evidence="5 6">B3227</strain>
    </source>
</reference>
<dbReference type="InterPro" id="IPR045851">
    <property type="entry name" value="AMP-bd_C_sf"/>
</dbReference>
<protein>
    <submittedName>
        <fullName evidence="5">Long-chain fatty acid--CoA ligase</fullName>
    </submittedName>
</protein>
<organism evidence="5 6">
    <name type="scientific">Halalkalibacillus sediminis</name>
    <dbReference type="NCBI Taxonomy" id="2018042"/>
    <lineage>
        <taxon>Bacteria</taxon>
        <taxon>Bacillati</taxon>
        <taxon>Bacillota</taxon>
        <taxon>Bacilli</taxon>
        <taxon>Bacillales</taxon>
        <taxon>Bacillaceae</taxon>
        <taxon>Halalkalibacillus</taxon>
    </lineage>
</organism>
<proteinExistence type="inferred from homology"/>
<dbReference type="EMBL" id="PJNH01000001">
    <property type="protein sequence ID" value="PKR79232.1"/>
    <property type="molecule type" value="Genomic_DNA"/>
</dbReference>
<comment type="caution">
    <text evidence="5">The sequence shown here is derived from an EMBL/GenBank/DDBJ whole genome shotgun (WGS) entry which is preliminary data.</text>
</comment>
<sequence>MGVNVTKPWFKHYPEEIPTSIEYDNIPLQDFLEKSATKLPDKVAIHFMGKEITYQELFDSSKKMASYFQDLGLQKGDRVAIMLPNTPQAVISYYGALMAGGIVVQTNPLYTERELEYQLKDSGSKFLVCLDILLPRASSVKGNTDVEHIIVAGIKDYLPFPKNMLYPMIQKKQYNIVVKPEHGGGTHVWNRVMEEATGDYEKPEIDPKEDLALLQYTGGTTGYPKGVMLTHFNLVSNTQMCSKWLYKTEYGKEVVLGILPFFHVYGMTTVMNNSIMMAQKMVLIPKFDVDGVLKAIDKQKPTLFPGAPTIYIGLLNHPKLSKYDLSSIEACISGSAPLPSEVQEQFEKVTGGRLVEGYGLTESSPVTHSNFVWENRRGGTIGVPWPDTDSKIFKMETTEEAEVGEVGEIVVKGPQIMKGYWNRPEETANTLKDGWLLTGDMGYMDEDGYFYVVDRKKDMIIAGGFNIYPREVEEVLYEHDAILETVVAGIPDPYRGETVKAYIVLKEGHEVTEDNLDKFCRENLAAYKVPKIYEFREELPKTAVGKILRRKLVDEEKEKLANQQTQ</sequence>
<evidence type="ECO:0000313" key="5">
    <source>
        <dbReference type="EMBL" id="PKR79232.1"/>
    </source>
</evidence>
<evidence type="ECO:0000256" key="2">
    <source>
        <dbReference type="ARBA" id="ARBA00022598"/>
    </source>
</evidence>
<dbReference type="Gene3D" id="2.30.38.10">
    <property type="entry name" value="Luciferase, Domain 3"/>
    <property type="match status" value="1"/>
</dbReference>
<name>A0A2I0QY24_9BACI</name>
<dbReference type="AlphaFoldDB" id="A0A2I0QY24"/>
<keyword evidence="2 5" id="KW-0436">Ligase</keyword>
<keyword evidence="6" id="KW-1185">Reference proteome</keyword>
<dbReference type="Pfam" id="PF00501">
    <property type="entry name" value="AMP-binding"/>
    <property type="match status" value="1"/>
</dbReference>
<feature type="domain" description="AMP-binding enzyme C-terminal" evidence="4">
    <location>
        <begin position="471"/>
        <end position="546"/>
    </location>
</feature>
<dbReference type="FunFam" id="3.30.300.30:FF:000008">
    <property type="entry name" value="2,3-dihydroxybenzoate-AMP ligase"/>
    <property type="match status" value="1"/>
</dbReference>
<dbReference type="Gene3D" id="3.40.50.980">
    <property type="match status" value="2"/>
</dbReference>
<comment type="similarity">
    <text evidence="1">Belongs to the ATP-dependent AMP-binding enzyme family.</text>
</comment>
<dbReference type="PROSITE" id="PS00455">
    <property type="entry name" value="AMP_BINDING"/>
    <property type="match status" value="1"/>
</dbReference>
<dbReference type="InterPro" id="IPR025110">
    <property type="entry name" value="AMP-bd_C"/>
</dbReference>
<dbReference type="PANTHER" id="PTHR43767:SF9">
    <property type="entry name" value="LONG-CHAIN-FATTY-ACID--COA LIGASE"/>
    <property type="match status" value="1"/>
</dbReference>
<dbReference type="FunFam" id="3.40.50.12780:FF:000003">
    <property type="entry name" value="Long-chain-fatty-acid--CoA ligase FadD"/>
    <property type="match status" value="1"/>
</dbReference>
<dbReference type="OrthoDB" id="9803968at2"/>
<dbReference type="PANTHER" id="PTHR43767">
    <property type="entry name" value="LONG-CHAIN-FATTY-ACID--COA LIGASE"/>
    <property type="match status" value="1"/>
</dbReference>
<evidence type="ECO:0000259" key="4">
    <source>
        <dbReference type="Pfam" id="PF13193"/>
    </source>
</evidence>
<dbReference type="GO" id="GO:0016877">
    <property type="term" value="F:ligase activity, forming carbon-sulfur bonds"/>
    <property type="evidence" value="ECO:0007669"/>
    <property type="project" value="UniProtKB-ARBA"/>
</dbReference>
<dbReference type="Proteomes" id="UP000243524">
    <property type="component" value="Unassembled WGS sequence"/>
</dbReference>
<dbReference type="CDD" id="cd05936">
    <property type="entry name" value="FC-FACS_FadD_like"/>
    <property type="match status" value="1"/>
</dbReference>
<evidence type="ECO:0000313" key="6">
    <source>
        <dbReference type="Proteomes" id="UP000243524"/>
    </source>
</evidence>
<dbReference type="InterPro" id="IPR000873">
    <property type="entry name" value="AMP-dep_synth/lig_dom"/>
</dbReference>
<dbReference type="SUPFAM" id="SSF56801">
    <property type="entry name" value="Acetyl-CoA synthetase-like"/>
    <property type="match status" value="1"/>
</dbReference>
<feature type="domain" description="AMP-dependent synthetase/ligase" evidence="3">
    <location>
        <begin position="32"/>
        <end position="421"/>
    </location>
</feature>
<dbReference type="Pfam" id="PF13193">
    <property type="entry name" value="AMP-binding_C"/>
    <property type="match status" value="1"/>
</dbReference>